<sequence>MPVACPVCGLAFEPEPGFYIGAMYISYVFTTGIVLLVGLLVYHLLGDPDTWVYVASVTVAVVGLLPVLLRYSRTVMLYFFGNAGYDPHATRRAWHGGGDE</sequence>
<evidence type="ECO:0000256" key="1">
    <source>
        <dbReference type="SAM" id="Phobius"/>
    </source>
</evidence>
<dbReference type="EMBL" id="JAHWGL010000002">
    <property type="protein sequence ID" value="MBW3127133.1"/>
    <property type="molecule type" value="Genomic_DNA"/>
</dbReference>
<comment type="caution">
    <text evidence="2">The sequence shown here is derived from an EMBL/GenBank/DDBJ whole genome shotgun (WGS) entry which is preliminary data.</text>
</comment>
<proteinExistence type="predicted"/>
<keyword evidence="1" id="KW-0472">Membrane</keyword>
<dbReference type="Proteomes" id="UP000826188">
    <property type="component" value="Unassembled WGS sequence"/>
</dbReference>
<name>A0ABS6WU77_9BACT</name>
<organism evidence="2 3">
    <name type="scientific">Hymenobacter profundi</name>
    <dbReference type="NCBI Taxonomy" id="1982110"/>
    <lineage>
        <taxon>Bacteria</taxon>
        <taxon>Pseudomonadati</taxon>
        <taxon>Bacteroidota</taxon>
        <taxon>Cytophagia</taxon>
        <taxon>Cytophagales</taxon>
        <taxon>Hymenobacteraceae</taxon>
        <taxon>Hymenobacter</taxon>
    </lineage>
</organism>
<dbReference type="Pfam" id="PF06170">
    <property type="entry name" value="DUF983"/>
    <property type="match status" value="1"/>
</dbReference>
<evidence type="ECO:0000313" key="2">
    <source>
        <dbReference type="EMBL" id="MBW3127133.1"/>
    </source>
</evidence>
<keyword evidence="1" id="KW-0812">Transmembrane</keyword>
<feature type="transmembrane region" description="Helical" evidence="1">
    <location>
        <begin position="24"/>
        <end position="45"/>
    </location>
</feature>
<gene>
    <name evidence="2" type="ORF">KYK14_01085</name>
</gene>
<accession>A0ABS6WU77</accession>
<reference evidence="2 3" key="1">
    <citation type="submission" date="2021-07" db="EMBL/GenBank/DDBJ databases">
        <title>Hymenobacter profundi sp. nov., isolated from deep-sea water.</title>
        <authorList>
            <person name="Kim M.K."/>
        </authorList>
    </citation>
    <scope>NUCLEOTIDE SEQUENCE [LARGE SCALE GENOMIC DNA]</scope>
    <source>
        <strain evidence="2 3">M2</strain>
    </source>
</reference>
<keyword evidence="1" id="KW-1133">Transmembrane helix</keyword>
<feature type="transmembrane region" description="Helical" evidence="1">
    <location>
        <begin position="51"/>
        <end position="69"/>
    </location>
</feature>
<dbReference type="InterPro" id="IPR009325">
    <property type="entry name" value="DUF983"/>
</dbReference>
<keyword evidence="3" id="KW-1185">Reference proteome</keyword>
<evidence type="ECO:0000313" key="3">
    <source>
        <dbReference type="Proteomes" id="UP000826188"/>
    </source>
</evidence>
<protein>
    <submittedName>
        <fullName evidence="2">DUF983 domain-containing protein</fullName>
    </submittedName>
</protein>